<proteinExistence type="predicted"/>
<evidence type="ECO:0000256" key="5">
    <source>
        <dbReference type="ARBA" id="ARBA00022989"/>
    </source>
</evidence>
<dbReference type="InterPro" id="IPR017871">
    <property type="entry name" value="ABC_transporter-like_CS"/>
</dbReference>
<dbReference type="Pfam" id="PF00664">
    <property type="entry name" value="ABC_membrane"/>
    <property type="match status" value="1"/>
</dbReference>
<dbReference type="PROSITE" id="PS00211">
    <property type="entry name" value="ABC_TRANSPORTER_1"/>
    <property type="match status" value="1"/>
</dbReference>
<dbReference type="CDD" id="cd18543">
    <property type="entry name" value="ABC_6TM_Rv0194_D1_like"/>
    <property type="match status" value="1"/>
</dbReference>
<feature type="transmembrane region" description="Helical" evidence="7">
    <location>
        <begin position="123"/>
        <end position="145"/>
    </location>
</feature>
<reference evidence="11" key="1">
    <citation type="journal article" date="2019" name="Int. J. Syst. Evol. Microbiol.">
        <title>The Global Catalogue of Microorganisms (GCM) 10K type strain sequencing project: providing services to taxonomists for standard genome sequencing and annotation.</title>
        <authorList>
            <consortium name="The Broad Institute Genomics Platform"/>
            <consortium name="The Broad Institute Genome Sequencing Center for Infectious Disease"/>
            <person name="Wu L."/>
            <person name="Ma J."/>
        </authorList>
    </citation>
    <scope>NUCLEOTIDE SEQUENCE [LARGE SCALE GENOMIC DNA]</scope>
    <source>
        <strain evidence="11">KACC 14249</strain>
    </source>
</reference>
<comment type="subcellular location">
    <subcellularLocation>
        <location evidence="1">Cell membrane</location>
        <topology evidence="1">Multi-pass membrane protein</topology>
    </subcellularLocation>
</comment>
<dbReference type="EMBL" id="JBHSRD010000006">
    <property type="protein sequence ID" value="MFC6008814.1"/>
    <property type="molecule type" value="Genomic_DNA"/>
</dbReference>
<evidence type="ECO:0000259" key="9">
    <source>
        <dbReference type="PROSITE" id="PS50929"/>
    </source>
</evidence>
<evidence type="ECO:0000256" key="4">
    <source>
        <dbReference type="ARBA" id="ARBA00022840"/>
    </source>
</evidence>
<evidence type="ECO:0000313" key="11">
    <source>
        <dbReference type="Proteomes" id="UP001596189"/>
    </source>
</evidence>
<dbReference type="InterPro" id="IPR027417">
    <property type="entry name" value="P-loop_NTPase"/>
</dbReference>
<dbReference type="InterPro" id="IPR003439">
    <property type="entry name" value="ABC_transporter-like_ATP-bd"/>
</dbReference>
<evidence type="ECO:0000256" key="3">
    <source>
        <dbReference type="ARBA" id="ARBA00022741"/>
    </source>
</evidence>
<dbReference type="RefSeq" id="WP_345715767.1">
    <property type="nucleotide sequence ID" value="NZ_BAABFP010000002.1"/>
</dbReference>
<feature type="domain" description="ABC transporter" evidence="8">
    <location>
        <begin position="329"/>
        <end position="563"/>
    </location>
</feature>
<protein>
    <submittedName>
        <fullName evidence="10">ABC transporter ATP-binding protein</fullName>
    </submittedName>
</protein>
<feature type="transmembrane region" description="Helical" evidence="7">
    <location>
        <begin position="264"/>
        <end position="283"/>
    </location>
</feature>
<dbReference type="SUPFAM" id="SSF90123">
    <property type="entry name" value="ABC transporter transmembrane region"/>
    <property type="match status" value="1"/>
</dbReference>
<dbReference type="PROSITE" id="PS50929">
    <property type="entry name" value="ABC_TM1F"/>
    <property type="match status" value="1"/>
</dbReference>
<feature type="transmembrane region" description="Helical" evidence="7">
    <location>
        <begin position="236"/>
        <end position="258"/>
    </location>
</feature>
<evidence type="ECO:0000259" key="8">
    <source>
        <dbReference type="PROSITE" id="PS50893"/>
    </source>
</evidence>
<dbReference type="InterPro" id="IPR039421">
    <property type="entry name" value="Type_1_exporter"/>
</dbReference>
<keyword evidence="11" id="KW-1185">Reference proteome</keyword>
<evidence type="ECO:0000313" key="10">
    <source>
        <dbReference type="EMBL" id="MFC6008814.1"/>
    </source>
</evidence>
<accession>A0ABW1JJ88</accession>
<dbReference type="GO" id="GO:0005524">
    <property type="term" value="F:ATP binding"/>
    <property type="evidence" value="ECO:0007669"/>
    <property type="project" value="UniProtKB-KW"/>
</dbReference>
<evidence type="ECO:0000256" key="7">
    <source>
        <dbReference type="SAM" id="Phobius"/>
    </source>
</evidence>
<keyword evidence="5 7" id="KW-1133">Transmembrane helix</keyword>
<dbReference type="Gene3D" id="3.40.50.300">
    <property type="entry name" value="P-loop containing nucleotide triphosphate hydrolases"/>
    <property type="match status" value="1"/>
</dbReference>
<organism evidence="10 11">
    <name type="scientific">Angustibacter luteus</name>
    <dbReference type="NCBI Taxonomy" id="658456"/>
    <lineage>
        <taxon>Bacteria</taxon>
        <taxon>Bacillati</taxon>
        <taxon>Actinomycetota</taxon>
        <taxon>Actinomycetes</taxon>
        <taxon>Kineosporiales</taxon>
        <taxon>Kineosporiaceae</taxon>
    </lineage>
</organism>
<gene>
    <name evidence="10" type="ORF">ACFQDO_16900</name>
</gene>
<dbReference type="PANTHER" id="PTHR43394:SF1">
    <property type="entry name" value="ATP-BINDING CASSETTE SUB-FAMILY B MEMBER 10, MITOCHONDRIAL"/>
    <property type="match status" value="1"/>
</dbReference>
<comment type="caution">
    <text evidence="10">The sequence shown here is derived from an EMBL/GenBank/DDBJ whole genome shotgun (WGS) entry which is preliminary data.</text>
</comment>
<dbReference type="Pfam" id="PF00005">
    <property type="entry name" value="ABC_tran"/>
    <property type="match status" value="1"/>
</dbReference>
<keyword evidence="3" id="KW-0547">Nucleotide-binding</keyword>
<dbReference type="Proteomes" id="UP001596189">
    <property type="component" value="Unassembled WGS sequence"/>
</dbReference>
<keyword evidence="2 7" id="KW-0812">Transmembrane</keyword>
<keyword evidence="6 7" id="KW-0472">Membrane</keyword>
<evidence type="ECO:0000256" key="1">
    <source>
        <dbReference type="ARBA" id="ARBA00004651"/>
    </source>
</evidence>
<evidence type="ECO:0000256" key="6">
    <source>
        <dbReference type="ARBA" id="ARBA00023136"/>
    </source>
</evidence>
<dbReference type="InterPro" id="IPR011527">
    <property type="entry name" value="ABC1_TM_dom"/>
</dbReference>
<dbReference type="PANTHER" id="PTHR43394">
    <property type="entry name" value="ATP-DEPENDENT PERMEASE MDL1, MITOCHONDRIAL"/>
    <property type="match status" value="1"/>
</dbReference>
<dbReference type="SMART" id="SM00382">
    <property type="entry name" value="AAA"/>
    <property type="match status" value="1"/>
</dbReference>
<dbReference type="Gene3D" id="1.20.1560.10">
    <property type="entry name" value="ABC transporter type 1, transmembrane domain"/>
    <property type="match status" value="1"/>
</dbReference>
<dbReference type="InterPro" id="IPR036640">
    <property type="entry name" value="ABC1_TM_sf"/>
</dbReference>
<dbReference type="InterPro" id="IPR003593">
    <property type="entry name" value="AAA+_ATPase"/>
</dbReference>
<sequence>MRPYVRPYAWRMVVMVLAALGGVAASIVVPLVTAKVVDGPIAHHDKAGLLPLALLAIGLGVAEAVLIFIRRWVQNTATLGIERRMRDDLYIHLQALPPSFHDQWQSGQLLSRATSDLSAIRRFTGFGVVFLIVNVATFATIIGLLVHKDALLGTLVAVTLLPVIPLCARFERRYRRISRRVQDQQGDVATQVEEAATGLRVIKAFGRRELVAGRFDESARTLRGTQLEQARLRAGFVSFLDLIPNVALALVMLLGAFAVSSGRLTLGGLVAFITLVLQLVWPVEALGFILASAQEAATAAQRVYEVYDTVPAIRDDPQAQPLERARGHVRFEGVTFAFEGSDEPVLAGVDLDVRPGETLAIVGSSGSGKSTLAMLVPRLADVTQGRVTIDGHDVRELTLQSLRSAVATAFEEPILFSASVRENVTLGHPDATDAEVEQALALAQADFVHDLPWGLQTRVGEQGMSLSGGQRQRLALARAVIGRPAVLVLDDPLSALDVETEHLVERALARVLSTTTAIVVVHRPSTVALADRVALLRDGRVQAVGTHSDLMATVPEYADVLGQEEEVRAS</sequence>
<feature type="domain" description="ABC transmembrane type-1" evidence="9">
    <location>
        <begin position="13"/>
        <end position="295"/>
    </location>
</feature>
<dbReference type="PROSITE" id="PS50893">
    <property type="entry name" value="ABC_TRANSPORTER_2"/>
    <property type="match status" value="1"/>
</dbReference>
<evidence type="ECO:0000256" key="2">
    <source>
        <dbReference type="ARBA" id="ARBA00022692"/>
    </source>
</evidence>
<name>A0ABW1JJ88_9ACTN</name>
<feature type="transmembrane region" description="Helical" evidence="7">
    <location>
        <begin position="49"/>
        <end position="69"/>
    </location>
</feature>
<dbReference type="SUPFAM" id="SSF52540">
    <property type="entry name" value="P-loop containing nucleoside triphosphate hydrolases"/>
    <property type="match status" value="1"/>
</dbReference>
<feature type="transmembrane region" description="Helical" evidence="7">
    <location>
        <begin position="151"/>
        <end position="170"/>
    </location>
</feature>
<keyword evidence="4 10" id="KW-0067">ATP-binding</keyword>